<dbReference type="EMBL" id="QTSX02004496">
    <property type="protein sequence ID" value="KAJ9064306.1"/>
    <property type="molecule type" value="Genomic_DNA"/>
</dbReference>
<keyword evidence="2" id="KW-1185">Reference proteome</keyword>
<evidence type="ECO:0000313" key="2">
    <source>
        <dbReference type="Proteomes" id="UP001165960"/>
    </source>
</evidence>
<name>A0ACC2SPJ3_9FUNG</name>
<accession>A0ACC2SPJ3</accession>
<comment type="caution">
    <text evidence="1">The sequence shown here is derived from an EMBL/GenBank/DDBJ whole genome shotgun (WGS) entry which is preliminary data.</text>
</comment>
<evidence type="ECO:0000313" key="1">
    <source>
        <dbReference type="EMBL" id="KAJ9064306.1"/>
    </source>
</evidence>
<proteinExistence type="predicted"/>
<gene>
    <name evidence="1" type="ORF">DSO57_1032024</name>
</gene>
<protein>
    <submittedName>
        <fullName evidence="1">Uncharacterized protein</fullName>
    </submittedName>
</protein>
<sequence length="60" mass="6785">MFSPKNHFKLAKWYVATKFLDLPTNVSYDTQGALNESPLDVSNNMNQHDSNIKLQALSSN</sequence>
<dbReference type="Proteomes" id="UP001165960">
    <property type="component" value="Unassembled WGS sequence"/>
</dbReference>
<organism evidence="1 2">
    <name type="scientific">Entomophthora muscae</name>
    <dbReference type="NCBI Taxonomy" id="34485"/>
    <lineage>
        <taxon>Eukaryota</taxon>
        <taxon>Fungi</taxon>
        <taxon>Fungi incertae sedis</taxon>
        <taxon>Zoopagomycota</taxon>
        <taxon>Entomophthoromycotina</taxon>
        <taxon>Entomophthoromycetes</taxon>
        <taxon>Entomophthorales</taxon>
        <taxon>Entomophthoraceae</taxon>
        <taxon>Entomophthora</taxon>
    </lineage>
</organism>
<reference evidence="1" key="1">
    <citation type="submission" date="2022-04" db="EMBL/GenBank/DDBJ databases">
        <title>Genome of the entomopathogenic fungus Entomophthora muscae.</title>
        <authorList>
            <person name="Elya C."/>
            <person name="Lovett B.R."/>
            <person name="Lee E."/>
            <person name="Macias A.M."/>
            <person name="Hajek A.E."/>
            <person name="De Bivort B.L."/>
            <person name="Kasson M.T."/>
            <person name="De Fine Licht H.H."/>
            <person name="Stajich J.E."/>
        </authorList>
    </citation>
    <scope>NUCLEOTIDE SEQUENCE</scope>
    <source>
        <strain evidence="1">Berkeley</strain>
    </source>
</reference>